<comment type="caution">
    <text evidence="1">The sequence shown here is derived from an EMBL/GenBank/DDBJ whole genome shotgun (WGS) entry which is preliminary data.</text>
</comment>
<dbReference type="Proteomes" id="UP000740329">
    <property type="component" value="Unassembled WGS sequence"/>
</dbReference>
<reference evidence="1" key="1">
    <citation type="submission" date="2021-03" db="EMBL/GenBank/DDBJ databases">
        <title>Genomic Encyclopedia of Type Strains, Phase IV (KMG-V): Genome sequencing to study the core and pangenomes of soil and plant-associated prokaryotes.</title>
        <authorList>
            <person name="Whitman W."/>
        </authorList>
    </citation>
    <scope>NUCLEOTIDE SEQUENCE</scope>
    <source>
        <strain evidence="1">C4</strain>
    </source>
</reference>
<dbReference type="AlphaFoldDB" id="A0A8J7UT15"/>
<sequence length="392" mass="44935">MVLCKIDEIKFSENHKMPFDPVAKVKCLFYNPDDEEYIKSGITLEIAMRRCKDFINQHVNVDHISPDLDPSKWMGKIIDVYFDDKNNGYLDFEVVDTDFAEYIKNNAPDVSAEWIVYQEDGITVDAQPRGITVCENMIARMKGARVIDAIAMGIYKQNQSNEFNQSRPPNKTNIADKTNNVIQKNSKQNSNTFNQFSSVLKNKDKFNNLSPHSFPFATGKTNYDSGGKMSDFQTDLNKLKATYGVTVYTQQEVDNIIDTKVNKKFADKKEELKNDIEGNFLNNLLKNEEIKNKLEKYGINEKEIKADNFAKFIDDIENGKIKELKEEIEFKNKVEEVSERFGINKDEFKDCKTVKDVFGILAKAEPTNLNKNVLGASFGSNNDKVNNFSRFE</sequence>
<proteinExistence type="predicted"/>
<accession>A0A8J7UT15</accession>
<dbReference type="RefSeq" id="WP_209591657.1">
    <property type="nucleotide sequence ID" value="NZ_JAGGMV010000007.1"/>
</dbReference>
<dbReference type="EMBL" id="JAGGMV010000007">
    <property type="protein sequence ID" value="MBP2202137.1"/>
    <property type="molecule type" value="Genomic_DNA"/>
</dbReference>
<protein>
    <submittedName>
        <fullName evidence="1">Uncharacterized protein</fullName>
    </submittedName>
</protein>
<evidence type="ECO:0000313" key="1">
    <source>
        <dbReference type="EMBL" id="MBP2202137.1"/>
    </source>
</evidence>
<organism evidence="1 2">
    <name type="scientific">Methanococcus voltae</name>
    <dbReference type="NCBI Taxonomy" id="2188"/>
    <lineage>
        <taxon>Archaea</taxon>
        <taxon>Methanobacteriati</taxon>
        <taxon>Methanobacteriota</taxon>
        <taxon>Methanomada group</taxon>
        <taxon>Methanococci</taxon>
        <taxon>Methanococcales</taxon>
        <taxon>Methanococcaceae</taxon>
        <taxon>Methanococcus</taxon>
    </lineage>
</organism>
<name>A0A8J7UT15_METVO</name>
<gene>
    <name evidence="1" type="ORF">J3E07_001578</name>
</gene>
<evidence type="ECO:0000313" key="2">
    <source>
        <dbReference type="Proteomes" id="UP000740329"/>
    </source>
</evidence>